<keyword evidence="1" id="KW-0732">Signal</keyword>
<accession>A0ABD3NJC8</accession>
<dbReference type="AlphaFoldDB" id="A0ABD3NJC8"/>
<reference evidence="2 3" key="1">
    <citation type="submission" date="2024-10" db="EMBL/GenBank/DDBJ databases">
        <title>Updated reference genomes for cyclostephanoid diatoms.</title>
        <authorList>
            <person name="Roberts W.R."/>
            <person name="Alverson A.J."/>
        </authorList>
    </citation>
    <scope>NUCLEOTIDE SEQUENCE [LARGE SCALE GENOMIC DNA]</scope>
    <source>
        <strain evidence="2 3">AJA276-08</strain>
    </source>
</reference>
<feature type="chain" id="PRO_5044795942" evidence="1">
    <location>
        <begin position="22"/>
        <end position="182"/>
    </location>
</feature>
<organism evidence="2 3">
    <name type="scientific">Stephanodiscus triporus</name>
    <dbReference type="NCBI Taxonomy" id="2934178"/>
    <lineage>
        <taxon>Eukaryota</taxon>
        <taxon>Sar</taxon>
        <taxon>Stramenopiles</taxon>
        <taxon>Ochrophyta</taxon>
        <taxon>Bacillariophyta</taxon>
        <taxon>Coscinodiscophyceae</taxon>
        <taxon>Thalassiosirophycidae</taxon>
        <taxon>Stephanodiscales</taxon>
        <taxon>Stephanodiscaceae</taxon>
        <taxon>Stephanodiscus</taxon>
    </lineage>
</organism>
<sequence length="182" mass="18753">MRSFAFAIVLLIQSISNGATGFSPVNSLNPSRSALFAVESNQKDFDPRAAGIALALTLGWAVDSSPSLAFPNLADPSPSNHMSKTSSTFIVALSDSDFADFSLPSYQEVSAAEINTNLKGSKQIFSDGFAASSVPGEVSEDSPKSAQPSAADLIAEKAAAKAAQKAARERQLAAVEAAAAAK</sequence>
<protein>
    <submittedName>
        <fullName evidence="2">Uncharacterized protein</fullName>
    </submittedName>
</protein>
<feature type="signal peptide" evidence="1">
    <location>
        <begin position="1"/>
        <end position="21"/>
    </location>
</feature>
<proteinExistence type="predicted"/>
<name>A0ABD3NJC8_9STRA</name>
<dbReference type="Proteomes" id="UP001530315">
    <property type="component" value="Unassembled WGS sequence"/>
</dbReference>
<keyword evidence="3" id="KW-1185">Reference proteome</keyword>
<evidence type="ECO:0000256" key="1">
    <source>
        <dbReference type="SAM" id="SignalP"/>
    </source>
</evidence>
<dbReference type="EMBL" id="JALLAZ020001540">
    <property type="protein sequence ID" value="KAL3773280.1"/>
    <property type="molecule type" value="Genomic_DNA"/>
</dbReference>
<comment type="caution">
    <text evidence="2">The sequence shown here is derived from an EMBL/GenBank/DDBJ whole genome shotgun (WGS) entry which is preliminary data.</text>
</comment>
<evidence type="ECO:0000313" key="2">
    <source>
        <dbReference type="EMBL" id="KAL3773280.1"/>
    </source>
</evidence>
<gene>
    <name evidence="2" type="ORF">ACHAW5_003443</name>
</gene>
<evidence type="ECO:0000313" key="3">
    <source>
        <dbReference type="Proteomes" id="UP001530315"/>
    </source>
</evidence>